<keyword evidence="1" id="KW-0175">Coiled coil</keyword>
<dbReference type="SUPFAM" id="SSF56935">
    <property type="entry name" value="Porins"/>
    <property type="match status" value="1"/>
</dbReference>
<dbReference type="EMBL" id="CP121472">
    <property type="protein sequence ID" value="WPL19516.1"/>
    <property type="molecule type" value="Genomic_DNA"/>
</dbReference>
<evidence type="ECO:0000313" key="2">
    <source>
        <dbReference type="EMBL" id="WPL19516.1"/>
    </source>
</evidence>
<gene>
    <name evidence="2" type="ORF">Thiowin_04647</name>
</gene>
<dbReference type="Proteomes" id="UP001432180">
    <property type="component" value="Chromosome"/>
</dbReference>
<proteinExistence type="predicted"/>
<name>A0ABZ0SIW1_9GAMM</name>
<keyword evidence="3" id="KW-1185">Reference proteome</keyword>
<sequence length="488" mass="53761">MTFFLQTPATPAVPMVGRRSRQQLALGATGLTLLLTATGALASTSTAELERRVAELQRQLAEAQQALSAATSEATEAQAELAAIQTSPTATATPAPAEKITLGPLTVGGAIRANYTLGSYPGGGDGPSRGGNAGNMTLDTFRINMDLKYNQLVGKLEYRWYDGYNFLHTGWLGWDFDDGSQVQVGVNRVPFGPGPYGVSQSWFFDQHYYVGLSDDMDLGIKYSTSLGDWALDLAYYARSEWNGNGTSQDSARYSYDILTWDSAIDLKGDVISASPNGYEERNQFNIRAIYGIEGAVATKIGVSLQYGQIKGRRADDGHHWAASAHMTNSWKNWLLASQITRYRIHVDNSNLLGTDELVPMGAYDFAWPVASDAWIPAISLSYKHTTGHIPWLDYVRPYVEYSSIVKEGSHFNDSQLVTLGAAWARRNWYIYTDLAFSDGNYFVGSENKDGNAEAYSNIYSPTLGAGDFGVNANDHWNYRFNINFGYYF</sequence>
<protein>
    <submittedName>
        <fullName evidence="2">Uncharacterized protein</fullName>
    </submittedName>
</protein>
<organism evidence="2 3">
    <name type="scientific">Thiorhodovibrio winogradskyi</name>
    <dbReference type="NCBI Taxonomy" id="77007"/>
    <lineage>
        <taxon>Bacteria</taxon>
        <taxon>Pseudomonadati</taxon>
        <taxon>Pseudomonadota</taxon>
        <taxon>Gammaproteobacteria</taxon>
        <taxon>Chromatiales</taxon>
        <taxon>Chromatiaceae</taxon>
        <taxon>Thiorhodovibrio</taxon>
    </lineage>
</organism>
<dbReference type="RefSeq" id="WP_328985257.1">
    <property type="nucleotide sequence ID" value="NZ_CP121472.1"/>
</dbReference>
<accession>A0ABZ0SIW1</accession>
<reference evidence="2 3" key="1">
    <citation type="journal article" date="2023" name="Microorganisms">
        <title>Thiorhodovibrio frisius and Trv. litoralis spp. nov., Two Novel Members from a Clade of Fastidious Purple Sulfur Bacteria That Exhibit Unique Red-Shifted Light-Harvesting Capabilities.</title>
        <authorList>
            <person name="Methner A."/>
            <person name="Kuzyk S.B."/>
            <person name="Petersen J."/>
            <person name="Bauer S."/>
            <person name="Brinkmann H."/>
            <person name="Sichau K."/>
            <person name="Wanner G."/>
            <person name="Wolf J."/>
            <person name="Neumann-Schaal M."/>
            <person name="Henke P."/>
            <person name="Tank M."/>
            <person name="Sproer C."/>
            <person name="Bunk B."/>
            <person name="Overmann J."/>
        </authorList>
    </citation>
    <scope>NUCLEOTIDE SEQUENCE [LARGE SCALE GENOMIC DNA]</scope>
    <source>
        <strain evidence="2 3">DSM 6702</strain>
    </source>
</reference>
<evidence type="ECO:0000256" key="1">
    <source>
        <dbReference type="SAM" id="Coils"/>
    </source>
</evidence>
<evidence type="ECO:0000313" key="3">
    <source>
        <dbReference type="Proteomes" id="UP001432180"/>
    </source>
</evidence>
<feature type="coiled-coil region" evidence="1">
    <location>
        <begin position="46"/>
        <end position="87"/>
    </location>
</feature>